<evidence type="ECO:0000256" key="1">
    <source>
        <dbReference type="ARBA" id="ARBA00023015"/>
    </source>
</evidence>
<dbReference type="InterPro" id="IPR009061">
    <property type="entry name" value="DNA-bd_dom_put_sf"/>
</dbReference>
<keyword evidence="1" id="KW-0805">Transcription regulation</keyword>
<dbReference type="Pfam" id="PF13411">
    <property type="entry name" value="MerR_1"/>
    <property type="match status" value="1"/>
</dbReference>
<protein>
    <submittedName>
        <fullName evidence="6">MerR family transcriptional regulator</fullName>
    </submittedName>
</protein>
<keyword evidence="2" id="KW-0238">DNA-binding</keyword>
<dbReference type="SUPFAM" id="SSF46955">
    <property type="entry name" value="Putative DNA-binding domain"/>
    <property type="match status" value="1"/>
</dbReference>
<keyword evidence="3" id="KW-0010">Activator</keyword>
<dbReference type="PRINTS" id="PR00040">
    <property type="entry name" value="HTHMERR"/>
</dbReference>
<comment type="caution">
    <text evidence="6">The sequence shown here is derived from an EMBL/GenBank/DDBJ whole genome shotgun (WGS) entry which is preliminary data.</text>
</comment>
<evidence type="ECO:0000256" key="3">
    <source>
        <dbReference type="ARBA" id="ARBA00023159"/>
    </source>
</evidence>
<dbReference type="InterPro" id="IPR047057">
    <property type="entry name" value="MerR_fam"/>
</dbReference>
<name>A0ABS3HIE5_9ENTE</name>
<dbReference type="SUPFAM" id="SSF89082">
    <property type="entry name" value="Antibiotic binding domain of TipA-like multidrug resistance regulators"/>
    <property type="match status" value="1"/>
</dbReference>
<organism evidence="6 7">
    <name type="scientific">Candidatus Enterococcus murrayae</name>
    <dbReference type="NCBI Taxonomy" id="2815321"/>
    <lineage>
        <taxon>Bacteria</taxon>
        <taxon>Bacillati</taxon>
        <taxon>Bacillota</taxon>
        <taxon>Bacilli</taxon>
        <taxon>Lactobacillales</taxon>
        <taxon>Enterococcaceae</taxon>
        <taxon>Enterococcus</taxon>
    </lineage>
</organism>
<dbReference type="CDD" id="cd01106">
    <property type="entry name" value="HTH_TipAL-Mta"/>
    <property type="match status" value="1"/>
</dbReference>
<accession>A0ABS3HIE5</accession>
<dbReference type="Pfam" id="PF07739">
    <property type="entry name" value="TipAS"/>
    <property type="match status" value="1"/>
</dbReference>
<evidence type="ECO:0000256" key="4">
    <source>
        <dbReference type="ARBA" id="ARBA00023163"/>
    </source>
</evidence>
<dbReference type="Proteomes" id="UP000664495">
    <property type="component" value="Unassembled WGS sequence"/>
</dbReference>
<feature type="domain" description="HTH merR-type" evidence="5">
    <location>
        <begin position="2"/>
        <end position="71"/>
    </location>
</feature>
<evidence type="ECO:0000313" key="6">
    <source>
        <dbReference type="EMBL" id="MBO0453236.1"/>
    </source>
</evidence>
<dbReference type="Gene3D" id="1.10.1660.10">
    <property type="match status" value="1"/>
</dbReference>
<dbReference type="RefSeq" id="WP_207109013.1">
    <property type="nucleotide sequence ID" value="NZ_JAFLVR010000030.1"/>
</dbReference>
<dbReference type="SMART" id="SM00422">
    <property type="entry name" value="HTH_MERR"/>
    <property type="match status" value="1"/>
</dbReference>
<proteinExistence type="predicted"/>
<dbReference type="PANTHER" id="PTHR30204:SF90">
    <property type="entry name" value="HTH-TYPE TRANSCRIPTIONAL ACTIVATOR MTA"/>
    <property type="match status" value="1"/>
</dbReference>
<dbReference type="PANTHER" id="PTHR30204">
    <property type="entry name" value="REDOX-CYCLING DRUG-SENSING TRANSCRIPTIONAL ACTIVATOR SOXR"/>
    <property type="match status" value="1"/>
</dbReference>
<dbReference type="InterPro" id="IPR012925">
    <property type="entry name" value="TipAS_dom"/>
</dbReference>
<gene>
    <name evidence="6" type="ORF">JZO85_13200</name>
</gene>
<keyword evidence="7" id="KW-1185">Reference proteome</keyword>
<dbReference type="Gene3D" id="1.10.490.50">
    <property type="entry name" value="Antibiotic binding domain of TipA-like multidrug resistance regulators"/>
    <property type="match status" value="1"/>
</dbReference>
<dbReference type="PROSITE" id="PS50937">
    <property type="entry name" value="HTH_MERR_2"/>
    <property type="match status" value="1"/>
</dbReference>
<dbReference type="InterPro" id="IPR000551">
    <property type="entry name" value="MerR-type_HTH_dom"/>
</dbReference>
<dbReference type="EMBL" id="JAFLVR010000030">
    <property type="protein sequence ID" value="MBO0453236.1"/>
    <property type="molecule type" value="Genomic_DNA"/>
</dbReference>
<keyword evidence="4" id="KW-0804">Transcription</keyword>
<evidence type="ECO:0000259" key="5">
    <source>
        <dbReference type="PROSITE" id="PS50937"/>
    </source>
</evidence>
<sequence length="252" mass="29730">MNYTIKQMAELSGVSTRTLRFYDERDLLKPAFLSEAGYRMYTEKEVDRLQQILLYRSLGVPLKTIRGLINRPAEKIQQTLLEQRVEVVKKRNELDQLLEVLDKTLLYYKGEIEMTAEEKFDAFKKKAVLENEEKYGQEIREKYGEEAVEASNQKWLGMTELDYQKMEETEATLFSKLTQYLAEGKLPSPLAEEIVDLHKTWLQFSWKKYTKEIHRGLTEMYLGDERFTRYYDEKCGVGATEALCQIIQYYTS</sequence>
<reference evidence="6 7" key="1">
    <citation type="submission" date="2021-03" db="EMBL/GenBank/DDBJ databases">
        <title>Enterococcal diversity collection.</title>
        <authorList>
            <person name="Gilmore M.S."/>
            <person name="Schwartzman J."/>
            <person name="Van Tyne D."/>
            <person name="Martin M."/>
            <person name="Earl A.M."/>
            <person name="Manson A.L."/>
            <person name="Straub T."/>
            <person name="Salamzade R."/>
            <person name="Saavedra J."/>
            <person name="Lebreton F."/>
            <person name="Prichula J."/>
            <person name="Schaufler K."/>
            <person name="Gaca A."/>
            <person name="Sgardioli B."/>
            <person name="Wagenaar J."/>
            <person name="Strong T."/>
        </authorList>
    </citation>
    <scope>NUCLEOTIDE SEQUENCE [LARGE SCALE GENOMIC DNA]</scope>
    <source>
        <strain evidence="6 7">MJM16</strain>
    </source>
</reference>
<dbReference type="InterPro" id="IPR036244">
    <property type="entry name" value="TipA-like_antibiotic-bd"/>
</dbReference>
<evidence type="ECO:0000256" key="2">
    <source>
        <dbReference type="ARBA" id="ARBA00023125"/>
    </source>
</evidence>
<evidence type="ECO:0000313" key="7">
    <source>
        <dbReference type="Proteomes" id="UP000664495"/>
    </source>
</evidence>